<dbReference type="RefSeq" id="XP_073998275.1">
    <property type="nucleotide sequence ID" value="XM_074142174.1"/>
</dbReference>
<dbReference type="RefSeq" id="XP_073998278.1">
    <property type="nucleotide sequence ID" value="XM_074142177.1"/>
</dbReference>
<evidence type="ECO:0000256" key="5">
    <source>
        <dbReference type="ARBA" id="ARBA00022725"/>
    </source>
</evidence>
<evidence type="ECO:0000256" key="3">
    <source>
        <dbReference type="ARBA" id="ARBA00022606"/>
    </source>
</evidence>
<keyword evidence="9 10" id="KW-0807">Transducer</keyword>
<evidence type="ECO:0000256" key="7">
    <source>
        <dbReference type="ARBA" id="ARBA00023136"/>
    </source>
</evidence>
<dbReference type="InParanoid" id="T1H8T4"/>
<keyword evidence="6 10" id="KW-1133">Transmembrane helix</keyword>
<dbReference type="EnsemblMetazoa" id="RPRC000433-RA">
    <property type="protein sequence ID" value="RPRC000433-PA"/>
    <property type="gene ID" value="RPRC000433"/>
</dbReference>
<evidence type="ECO:0000256" key="10">
    <source>
        <dbReference type="RuleBase" id="RU351113"/>
    </source>
</evidence>
<keyword evidence="4 10" id="KW-0812">Transmembrane</keyword>
<dbReference type="GO" id="GO:0004984">
    <property type="term" value="F:olfactory receptor activity"/>
    <property type="evidence" value="ECO:0007669"/>
    <property type="project" value="InterPro"/>
</dbReference>
<dbReference type="EMBL" id="ACPB03001842">
    <property type="status" value="NOT_ANNOTATED_CDS"/>
    <property type="molecule type" value="Genomic_DNA"/>
</dbReference>
<keyword evidence="12" id="KW-1185">Reference proteome</keyword>
<keyword evidence="5 10" id="KW-0552">Olfaction</keyword>
<dbReference type="GO" id="GO:0005549">
    <property type="term" value="F:odorant binding"/>
    <property type="evidence" value="ECO:0007669"/>
    <property type="project" value="InterPro"/>
</dbReference>
<dbReference type="GO" id="GO:0005886">
    <property type="term" value="C:plasma membrane"/>
    <property type="evidence" value="ECO:0007669"/>
    <property type="project" value="UniProtKB-SubCell"/>
</dbReference>
<dbReference type="OMA" id="WYEIDAN"/>
<name>T1H8T4_RHOPR</name>
<comment type="subcellular location">
    <subcellularLocation>
        <location evidence="1 10">Cell membrane</location>
        <topology evidence="1 10">Multi-pass membrane protein</topology>
    </subcellularLocation>
</comment>
<proteinExistence type="inferred from homology"/>
<feature type="transmembrane region" description="Helical" evidence="10">
    <location>
        <begin position="285"/>
        <end position="304"/>
    </location>
</feature>
<evidence type="ECO:0000313" key="11">
    <source>
        <dbReference type="EnsemblMetazoa" id="RPRC000433-PA"/>
    </source>
</evidence>
<comment type="caution">
    <text evidence="10">Lacks conserved residue(s) required for the propagation of feature annotation.</text>
</comment>
<dbReference type="GeneID" id="141461272"/>
<dbReference type="HOGENOM" id="CLU_734290_0_0_1"/>
<feature type="transmembrane region" description="Helical" evidence="10">
    <location>
        <begin position="30"/>
        <end position="52"/>
    </location>
</feature>
<feature type="transmembrane region" description="Helical" evidence="10">
    <location>
        <begin position="176"/>
        <end position="204"/>
    </location>
</feature>
<dbReference type="Proteomes" id="UP000015103">
    <property type="component" value="Unassembled WGS sequence"/>
</dbReference>
<evidence type="ECO:0000256" key="8">
    <source>
        <dbReference type="ARBA" id="ARBA00023170"/>
    </source>
</evidence>
<dbReference type="VEuPathDB" id="VectorBase:RPRC000433"/>
<dbReference type="RefSeq" id="XP_073998276.1">
    <property type="nucleotide sequence ID" value="XM_074142175.1"/>
</dbReference>
<evidence type="ECO:0000256" key="1">
    <source>
        <dbReference type="ARBA" id="ARBA00004651"/>
    </source>
</evidence>
<comment type="similarity">
    <text evidence="10">Belongs to the insect chemoreceptor superfamily. Heteromeric odorant receptor channel (TC 1.A.69) family.</text>
</comment>
<sequence>MKMDPLNELRFTFKVGGFWYYFSERNVFQVILQILHQAVLNFALFLNIYCICRDGLKQSMGSTMIYLPPAIVVNVCHYALYFRQTEIKELLDTLESVMSKNKEEREIFKNDYLFAVKIAKISRYTLFLIWIMFFTTPQIMELIFYLVGLNEFPVYVPSIINYIFMEKGRLQTCVCGLFGTLWTACAMFSHYGFTISNITLLIYYHIELKIFKHKIDYQYAKFFVSHRMYYVFKDIISVQQELLRTLQVLKNVVALALGFQNAIIALCICYFLYTITVSESSFVKLLFSYAFMLYLADASISCYAGELIESESHEIFQTLYGLPWYEIDANNRRMFKLILLQAKKTMKIEYKGTAATNLESLLQIMQASYSYFMLLKSI</sequence>
<feature type="transmembrane region" description="Helical" evidence="10">
    <location>
        <begin position="252"/>
        <end position="273"/>
    </location>
</feature>
<evidence type="ECO:0000256" key="9">
    <source>
        <dbReference type="ARBA" id="ARBA00023224"/>
    </source>
</evidence>
<evidence type="ECO:0000256" key="6">
    <source>
        <dbReference type="ARBA" id="ARBA00022989"/>
    </source>
</evidence>
<reference evidence="11" key="1">
    <citation type="submission" date="2015-05" db="UniProtKB">
        <authorList>
            <consortium name="EnsemblMetazoa"/>
        </authorList>
    </citation>
    <scope>IDENTIFICATION</scope>
</reference>
<keyword evidence="3 10" id="KW-0716">Sensory transduction</keyword>
<protein>
    <recommendedName>
        <fullName evidence="10">Odorant receptor</fullName>
    </recommendedName>
</protein>
<dbReference type="PANTHER" id="PTHR21137:SF35">
    <property type="entry name" value="ODORANT RECEPTOR 19A-RELATED"/>
    <property type="match status" value="1"/>
</dbReference>
<keyword evidence="2" id="KW-1003">Cell membrane</keyword>
<dbReference type="AlphaFoldDB" id="T1H8T4"/>
<dbReference type="InterPro" id="IPR004117">
    <property type="entry name" value="7tm6_olfct_rcpt"/>
</dbReference>
<dbReference type="Pfam" id="PF02949">
    <property type="entry name" value="7tm_6"/>
    <property type="match status" value="1"/>
</dbReference>
<evidence type="ECO:0000256" key="2">
    <source>
        <dbReference type="ARBA" id="ARBA00022475"/>
    </source>
</evidence>
<dbReference type="GO" id="GO:0007165">
    <property type="term" value="P:signal transduction"/>
    <property type="evidence" value="ECO:0007669"/>
    <property type="project" value="UniProtKB-KW"/>
</dbReference>
<evidence type="ECO:0000256" key="4">
    <source>
        <dbReference type="ARBA" id="ARBA00022692"/>
    </source>
</evidence>
<dbReference type="eggNOG" id="ENOG502SYR9">
    <property type="taxonomic scope" value="Eukaryota"/>
</dbReference>
<organism evidence="11 12">
    <name type="scientific">Rhodnius prolixus</name>
    <name type="common">Triatomid bug</name>
    <dbReference type="NCBI Taxonomy" id="13249"/>
    <lineage>
        <taxon>Eukaryota</taxon>
        <taxon>Metazoa</taxon>
        <taxon>Ecdysozoa</taxon>
        <taxon>Arthropoda</taxon>
        <taxon>Hexapoda</taxon>
        <taxon>Insecta</taxon>
        <taxon>Pterygota</taxon>
        <taxon>Neoptera</taxon>
        <taxon>Paraneoptera</taxon>
        <taxon>Hemiptera</taxon>
        <taxon>Heteroptera</taxon>
        <taxon>Panheteroptera</taxon>
        <taxon>Cimicomorpha</taxon>
        <taxon>Reduviidae</taxon>
        <taxon>Triatominae</taxon>
        <taxon>Rhodnius</taxon>
    </lineage>
</organism>
<evidence type="ECO:0000313" key="12">
    <source>
        <dbReference type="Proteomes" id="UP000015103"/>
    </source>
</evidence>
<dbReference type="RefSeq" id="XP_073998277.1">
    <property type="nucleotide sequence ID" value="XM_074142176.1"/>
</dbReference>
<keyword evidence="7 10" id="KW-0472">Membrane</keyword>
<dbReference type="PANTHER" id="PTHR21137">
    <property type="entry name" value="ODORANT RECEPTOR"/>
    <property type="match status" value="1"/>
</dbReference>
<keyword evidence="8 10" id="KW-0675">Receptor</keyword>
<accession>T1H8T4</accession>